<feature type="compositionally biased region" description="Basic and acidic residues" evidence="1">
    <location>
        <begin position="29"/>
        <end position="55"/>
    </location>
</feature>
<evidence type="ECO:0000313" key="2">
    <source>
        <dbReference type="EMBL" id="KAF4756360.1"/>
    </source>
</evidence>
<protein>
    <submittedName>
        <fullName evidence="2">Uncharacterized protein</fullName>
    </submittedName>
</protein>
<feature type="compositionally biased region" description="Polar residues" evidence="1">
    <location>
        <begin position="72"/>
        <end position="93"/>
    </location>
</feature>
<sequence length="373" mass="41711">MERKEGKIPGSIPGTDTGGKRKSLSHHRLYAESKARKERIEKLAKAVKAEEEKECTYQPNLRKSMGRYRPPSATNSTLGGLRSPTASSSTTGVHENLYRERAARDERIRRMREEAVEASSVGSRTTPKTPTRKDFHASLHDEVYRRKAEEEAAEKAKQAMVRSFLQQSKKAPAPRPGLHDRLFEESKLRHDALLRRVKEKEEQETAALRKGRAAATTIKPSRSMGLPSAAALRLTSSRRAKSCDSTMAGRRRTRRPQADTLRLDLDRQARLPEVFSIGTPDVTPDSSSRSPRPQSAEMAKRLPQKIILGFEKEVKIPKRKKPEEEQQQQPRVETILDQSSMDGDDGSVDSLARMIVSEVIAVVESKAVSSSIA</sequence>
<evidence type="ECO:0000256" key="1">
    <source>
        <dbReference type="SAM" id="MobiDB-lite"/>
    </source>
</evidence>
<reference evidence="2 3" key="1">
    <citation type="submission" date="2020-04" db="EMBL/GenBank/DDBJ databases">
        <title>Perkinsus olseni comparative genomics.</title>
        <authorList>
            <person name="Bogema D.R."/>
        </authorList>
    </citation>
    <scope>NUCLEOTIDE SEQUENCE [LARGE SCALE GENOMIC DNA]</scope>
    <source>
        <strain evidence="2">ATCC PRA-205</strain>
    </source>
</reference>
<feature type="compositionally biased region" description="Low complexity" evidence="1">
    <location>
        <begin position="279"/>
        <end position="293"/>
    </location>
</feature>
<feature type="region of interest" description="Disordered" evidence="1">
    <location>
        <begin position="165"/>
        <end position="184"/>
    </location>
</feature>
<comment type="caution">
    <text evidence="2">The sequence shown here is derived from an EMBL/GenBank/DDBJ whole genome shotgun (WGS) entry which is preliminary data.</text>
</comment>
<feature type="region of interest" description="Disordered" evidence="1">
    <location>
        <begin position="1"/>
        <end position="140"/>
    </location>
</feature>
<dbReference type="EMBL" id="JABANM010000211">
    <property type="protein sequence ID" value="KAF4756360.1"/>
    <property type="molecule type" value="Genomic_DNA"/>
</dbReference>
<feature type="compositionally biased region" description="Low complexity" evidence="1">
    <location>
        <begin position="327"/>
        <end position="341"/>
    </location>
</feature>
<feature type="compositionally biased region" description="Low complexity" evidence="1">
    <location>
        <begin position="226"/>
        <end position="237"/>
    </location>
</feature>
<organism evidence="2 3">
    <name type="scientific">Perkinsus olseni</name>
    <name type="common">Perkinsus atlanticus</name>
    <dbReference type="NCBI Taxonomy" id="32597"/>
    <lineage>
        <taxon>Eukaryota</taxon>
        <taxon>Sar</taxon>
        <taxon>Alveolata</taxon>
        <taxon>Perkinsozoa</taxon>
        <taxon>Perkinsea</taxon>
        <taxon>Perkinsida</taxon>
        <taxon>Perkinsidae</taxon>
        <taxon>Perkinsus</taxon>
    </lineage>
</organism>
<feature type="compositionally biased region" description="Basic and acidic residues" evidence="1">
    <location>
        <begin position="310"/>
        <end position="324"/>
    </location>
</feature>
<accession>A0A7J6UGE6</accession>
<feature type="compositionally biased region" description="Basic and acidic residues" evidence="1">
    <location>
        <begin position="261"/>
        <end position="270"/>
    </location>
</feature>
<dbReference type="Proteomes" id="UP000574390">
    <property type="component" value="Unassembled WGS sequence"/>
</dbReference>
<evidence type="ECO:0000313" key="3">
    <source>
        <dbReference type="Proteomes" id="UP000574390"/>
    </source>
</evidence>
<feature type="compositionally biased region" description="Basic and acidic residues" evidence="1">
    <location>
        <begin position="96"/>
        <end position="115"/>
    </location>
</feature>
<proteinExistence type="predicted"/>
<gene>
    <name evidence="2" type="ORF">FOZ62_018672</name>
</gene>
<feature type="compositionally biased region" description="Polar residues" evidence="1">
    <location>
        <begin position="120"/>
        <end position="129"/>
    </location>
</feature>
<feature type="compositionally biased region" description="Basic and acidic residues" evidence="1">
    <location>
        <begin position="131"/>
        <end position="140"/>
    </location>
</feature>
<feature type="region of interest" description="Disordered" evidence="1">
    <location>
        <begin position="198"/>
        <end position="347"/>
    </location>
</feature>
<dbReference type="AlphaFoldDB" id="A0A7J6UGE6"/>
<name>A0A7J6UGE6_PEROL</name>